<dbReference type="InterPro" id="IPR033798">
    <property type="entry name" value="LodA-like"/>
</dbReference>
<keyword evidence="5" id="KW-1185">Reference proteome</keyword>
<dbReference type="GO" id="GO:0020037">
    <property type="term" value="F:heme binding"/>
    <property type="evidence" value="ECO:0007669"/>
    <property type="project" value="InterPro"/>
</dbReference>
<dbReference type="CDD" id="cd14731">
    <property type="entry name" value="LodA_like_1"/>
    <property type="match status" value="1"/>
</dbReference>
<evidence type="ECO:0000313" key="5">
    <source>
        <dbReference type="Proteomes" id="UP000430519"/>
    </source>
</evidence>
<protein>
    <recommendedName>
        <fullName evidence="6">Catalase</fullName>
    </recommendedName>
</protein>
<dbReference type="AlphaFoldDB" id="A0A6I4YMV3"/>
<dbReference type="Gene3D" id="2.40.180.10">
    <property type="entry name" value="Catalase core domain"/>
    <property type="match status" value="1"/>
</dbReference>
<name>A0A6I4YMV3_9DEIO</name>
<dbReference type="InterPro" id="IPR020835">
    <property type="entry name" value="Catalase_sf"/>
</dbReference>
<dbReference type="Pfam" id="PF17990">
    <property type="entry name" value="LodA_N"/>
    <property type="match status" value="1"/>
</dbReference>
<comment type="caution">
    <text evidence="4">The sequence shown here is derived from an EMBL/GenBank/DDBJ whole genome shotgun (WGS) entry which is preliminary data.</text>
</comment>
<organism evidence="4 5">
    <name type="scientific">Deinococcus xianganensis</name>
    <dbReference type="NCBI Taxonomy" id="1507289"/>
    <lineage>
        <taxon>Bacteria</taxon>
        <taxon>Thermotogati</taxon>
        <taxon>Deinococcota</taxon>
        <taxon>Deinococci</taxon>
        <taxon>Deinococcales</taxon>
        <taxon>Deinococcaceae</taxon>
        <taxon>Deinococcus</taxon>
    </lineage>
</organism>
<evidence type="ECO:0000313" key="4">
    <source>
        <dbReference type="EMBL" id="MXV21134.1"/>
    </source>
</evidence>
<proteinExistence type="predicted"/>
<sequence>MDHEPPVPPEFNREGQETQRLTELFVEIGQARRTRTDPPPAQRAVFRKLHGVAHGHLERHEDLPEAWRVGFLQHERLTAWVRFSSDAAPTDADVGTTLGIGIKLFGVPGRNALDEEGETADLIMQNAPRFFVDTAREMVDFTYAGVVQRDYTAYLSGHPRTNDILKAMTAPRGSVLTSTYWAILPFHLGDELVKYRLRPETPPVDLADDAPDYLATDLTNRLARRAYHLILEVQRRTDPDRMPLDAATVEWPEEDSPFVPVATLVLPRQEVDAPGQAAYGQGLSFNIWRVPPANRPSEASSIAVARRGVYAAGARMRHLANGQPLDDPREPRPAELPGPVADDCVVQAVIYPSIGVARVGNSDEYVYGPEVPDPLPLPPGSYRDGQRRLKRQAARFRIYGCNARGQIVRELTGADSGAQITWTVNLANTKAAWYGFQLALDIPEANYAPPTTLRNPGVDDRASLAITPGPRSVSGASAPAERFDTGTFRGAPVYLGEIHTDSAQRLTVLGGLGVAANPDGAAAITFANNEGWHDDVSDGPVTATVILNGVPLQVTPAWVVVAPPNYGPQRKSVRTMWDLMRDVAITAGQLPAPTRPSFTSDILPIFERMAGLQWVNAGFAAGFGWDGAFDLTSPEALARLSSASPAVREQRRVVANNFRTFARDGQSPMPWPWLYGDAMAIPPAPTPRQNAALSDCQLGMLDAWADGNFHEDYDPHQQPYRQIEAVPIAEQGETLTRAALEFCLADAFHPGCEMTWPVRSASMYMAPFRFKHAPEGWTEPALSEVLTPDAVTIPNGPLAGQLPGGLTRWMAVPWQTDTSSCRSGYTPSFDPYAPSFWPARVPNQVLSLANYHIVMDTSRPLDERRAAFASREAWIEPLGADGYTHQINNMIQHFDFLGVVEVHPGPGDDAFPPFIEVQDETRTVTPEDEPYVAAAPGGRPSGSAVGVTRRAGRSAADVDLRDIDLVNRFPNGLPPQAR</sequence>
<dbReference type="EMBL" id="WVHK01000075">
    <property type="protein sequence ID" value="MXV21134.1"/>
    <property type="molecule type" value="Genomic_DNA"/>
</dbReference>
<dbReference type="SUPFAM" id="SSF56634">
    <property type="entry name" value="Heme-dependent catalase-like"/>
    <property type="match status" value="1"/>
</dbReference>
<dbReference type="RefSeq" id="WP_160981191.1">
    <property type="nucleotide sequence ID" value="NZ_WVHK01000075.1"/>
</dbReference>
<dbReference type="Pfam" id="PF18417">
    <property type="entry name" value="LodA_C"/>
    <property type="match status" value="1"/>
</dbReference>
<evidence type="ECO:0000259" key="2">
    <source>
        <dbReference type="Pfam" id="PF17990"/>
    </source>
</evidence>
<gene>
    <name evidence="4" type="ORF">GLX28_16005</name>
</gene>
<evidence type="ECO:0008006" key="6">
    <source>
        <dbReference type="Google" id="ProtNLM"/>
    </source>
</evidence>
<feature type="compositionally biased region" description="Low complexity" evidence="1">
    <location>
        <begin position="932"/>
        <end position="947"/>
    </location>
</feature>
<dbReference type="InterPro" id="IPR041173">
    <property type="entry name" value="LodA_C"/>
</dbReference>
<feature type="domain" description="L-lysine epsilon oxidase C-terminal" evidence="3">
    <location>
        <begin position="685"/>
        <end position="837"/>
    </location>
</feature>
<evidence type="ECO:0000256" key="1">
    <source>
        <dbReference type="SAM" id="MobiDB-lite"/>
    </source>
</evidence>
<feature type="domain" description="L-Lysine epsilon oxidase N-terminal" evidence="2">
    <location>
        <begin position="351"/>
        <end position="561"/>
    </location>
</feature>
<feature type="region of interest" description="Disordered" evidence="1">
    <location>
        <begin position="930"/>
        <end position="950"/>
    </location>
</feature>
<accession>A0A6I4YMV3</accession>
<dbReference type="InterPro" id="IPR041168">
    <property type="entry name" value="LodA_N"/>
</dbReference>
<dbReference type="Proteomes" id="UP000430519">
    <property type="component" value="Unassembled WGS sequence"/>
</dbReference>
<reference evidence="4 5" key="1">
    <citation type="submission" date="2019-11" db="EMBL/GenBank/DDBJ databases">
        <title>Genome sequence of Deinococcus xianganensis Y35, AI-2 producing algicidal bacterium, isolated from lake water.</title>
        <authorList>
            <person name="Li Y."/>
        </authorList>
    </citation>
    <scope>NUCLEOTIDE SEQUENCE [LARGE SCALE GENOMIC DNA]</scope>
    <source>
        <strain evidence="4 5">Y35</strain>
    </source>
</reference>
<evidence type="ECO:0000259" key="3">
    <source>
        <dbReference type="Pfam" id="PF18417"/>
    </source>
</evidence>